<name>A0A4U8UI51_STECR</name>
<sequence>MICVGVLCRQPSTTTSEGSTTLSSSIPYIQPRPTVFVSSSILCCWRGGPLRRVRTGSEPNSSPPPQRRRHRRFNVGTAVPWRQRRTEQRETRCQRLRPSGPTRNSALDRLFFIFHSITWQVNIFVFRFIAF</sequence>
<reference evidence="2 3" key="1">
    <citation type="journal article" date="2015" name="Genome Biol.">
        <title>Comparative genomics of Steinernema reveals deeply conserved gene regulatory networks.</title>
        <authorList>
            <person name="Dillman A.R."/>
            <person name="Macchietto M."/>
            <person name="Porter C.F."/>
            <person name="Rogers A."/>
            <person name="Williams B."/>
            <person name="Antoshechkin I."/>
            <person name="Lee M.M."/>
            <person name="Goodwin Z."/>
            <person name="Lu X."/>
            <person name="Lewis E.E."/>
            <person name="Goodrich-Blair H."/>
            <person name="Stock S.P."/>
            <person name="Adams B.J."/>
            <person name="Sternberg P.W."/>
            <person name="Mortazavi A."/>
        </authorList>
    </citation>
    <scope>NUCLEOTIDE SEQUENCE [LARGE SCALE GENOMIC DNA]</scope>
    <source>
        <strain evidence="2 3">ALL</strain>
    </source>
</reference>
<comment type="caution">
    <text evidence="2">The sequence shown here is derived from an EMBL/GenBank/DDBJ whole genome shotgun (WGS) entry which is preliminary data.</text>
</comment>
<dbReference type="AlphaFoldDB" id="A0A4U8UI51"/>
<organism evidence="2 3">
    <name type="scientific">Steinernema carpocapsae</name>
    <name type="common">Entomopathogenic nematode</name>
    <dbReference type="NCBI Taxonomy" id="34508"/>
    <lineage>
        <taxon>Eukaryota</taxon>
        <taxon>Metazoa</taxon>
        <taxon>Ecdysozoa</taxon>
        <taxon>Nematoda</taxon>
        <taxon>Chromadorea</taxon>
        <taxon>Rhabditida</taxon>
        <taxon>Tylenchina</taxon>
        <taxon>Panagrolaimomorpha</taxon>
        <taxon>Strongyloidoidea</taxon>
        <taxon>Steinernematidae</taxon>
        <taxon>Steinernema</taxon>
    </lineage>
</organism>
<dbReference type="Proteomes" id="UP000298663">
    <property type="component" value="Unassembled WGS sequence"/>
</dbReference>
<protein>
    <submittedName>
        <fullName evidence="2">Uncharacterized protein</fullName>
    </submittedName>
</protein>
<gene>
    <name evidence="2" type="ORF">L596_000464</name>
</gene>
<keyword evidence="3" id="KW-1185">Reference proteome</keyword>
<evidence type="ECO:0000256" key="1">
    <source>
        <dbReference type="SAM" id="MobiDB-lite"/>
    </source>
</evidence>
<proteinExistence type="predicted"/>
<accession>A0A4U8UI51</accession>
<evidence type="ECO:0000313" key="3">
    <source>
        <dbReference type="Proteomes" id="UP000298663"/>
    </source>
</evidence>
<feature type="region of interest" description="Disordered" evidence="1">
    <location>
        <begin position="52"/>
        <end position="72"/>
    </location>
</feature>
<evidence type="ECO:0000313" key="2">
    <source>
        <dbReference type="EMBL" id="TMS32650.1"/>
    </source>
</evidence>
<reference evidence="2 3" key="2">
    <citation type="journal article" date="2019" name="G3 (Bethesda)">
        <title>Hybrid Assembly of the Genome of the Entomopathogenic Nematode Steinernema carpocapsae Identifies the X-Chromosome.</title>
        <authorList>
            <person name="Serra L."/>
            <person name="Macchietto M."/>
            <person name="Macias-Munoz A."/>
            <person name="McGill C.J."/>
            <person name="Rodriguez I.M."/>
            <person name="Rodriguez B."/>
            <person name="Murad R."/>
            <person name="Mortazavi A."/>
        </authorList>
    </citation>
    <scope>NUCLEOTIDE SEQUENCE [LARGE SCALE GENOMIC DNA]</scope>
    <source>
        <strain evidence="2 3">ALL</strain>
    </source>
</reference>
<dbReference type="EMBL" id="AZBU02000001">
    <property type="protein sequence ID" value="TMS32650.1"/>
    <property type="molecule type" value="Genomic_DNA"/>
</dbReference>